<comment type="catalytic activity">
    <reaction evidence="1">
        <text>uridine(34) in tRNA + AH2 + O2 = 5-hydroxyuridine(34) in tRNA + A + H2O</text>
        <dbReference type="Rhea" id="RHEA:64224"/>
        <dbReference type="Rhea" id="RHEA-COMP:11727"/>
        <dbReference type="Rhea" id="RHEA-COMP:13381"/>
        <dbReference type="ChEBI" id="CHEBI:13193"/>
        <dbReference type="ChEBI" id="CHEBI:15377"/>
        <dbReference type="ChEBI" id="CHEBI:15379"/>
        <dbReference type="ChEBI" id="CHEBI:17499"/>
        <dbReference type="ChEBI" id="CHEBI:65315"/>
        <dbReference type="ChEBI" id="CHEBI:136877"/>
    </reaction>
</comment>
<dbReference type="GO" id="GO:0016705">
    <property type="term" value="F:oxidoreductase activity, acting on paired donors, with incorporation or reduction of molecular oxygen"/>
    <property type="evidence" value="ECO:0007669"/>
    <property type="project" value="UniProtKB-UniRule"/>
</dbReference>
<dbReference type="InterPro" id="IPR001763">
    <property type="entry name" value="Rhodanese-like_dom"/>
</dbReference>
<dbReference type="Pfam" id="PF00581">
    <property type="entry name" value="Rhodanese"/>
    <property type="match status" value="1"/>
</dbReference>
<dbReference type="SUPFAM" id="SSF52821">
    <property type="entry name" value="Rhodanese/Cell cycle control phosphatase"/>
    <property type="match status" value="1"/>
</dbReference>
<dbReference type="InterPro" id="IPR036873">
    <property type="entry name" value="Rhodanese-like_dom_sf"/>
</dbReference>
<dbReference type="InterPro" id="IPR040503">
    <property type="entry name" value="TRHO_N"/>
</dbReference>
<evidence type="ECO:0000313" key="4">
    <source>
        <dbReference type="Proteomes" id="UP000679352"/>
    </source>
</evidence>
<dbReference type="Proteomes" id="UP000679352">
    <property type="component" value="Chromosome"/>
</dbReference>
<gene>
    <name evidence="1" type="primary">trhO</name>
    <name evidence="3" type="ORF">KM031_08060</name>
</gene>
<dbReference type="KEGG" id="gfu:KM031_08060"/>
<reference evidence="3" key="1">
    <citation type="submission" date="2021-06" db="EMBL/GenBank/DDBJ databases">
        <title>Direct submission.</title>
        <authorList>
            <person name="Lee C.-S."/>
            <person name="Jin L."/>
        </authorList>
    </citation>
    <scope>NUCLEOTIDE SEQUENCE</scope>
    <source>
        <strain evidence="3">Con5</strain>
    </source>
</reference>
<dbReference type="GO" id="GO:0006400">
    <property type="term" value="P:tRNA modification"/>
    <property type="evidence" value="ECO:0007669"/>
    <property type="project" value="UniProtKB-UniRule"/>
</dbReference>
<dbReference type="EC" id="1.14.-.-" evidence="1"/>
<dbReference type="Pfam" id="PF17773">
    <property type="entry name" value="UPF0176_N"/>
    <property type="match status" value="1"/>
</dbReference>
<comment type="similarity">
    <text evidence="1">Belongs to the TrhO family.</text>
</comment>
<keyword evidence="4" id="KW-1185">Reference proteome</keyword>
<sequence>MITIAALYHFTRFADPASLRAPLQTAAEAQGIKGSLLIAAEGINGTIAGSRSGIDALLAMIRALPGCADLEHKESWSETMPFGRMKVRLKREIVTMGQPDIDPRARVGHYVAAQDWNDLISQPDVAVIDTRNDYEVAIGTFRGAVDPDTRSFRDFPAWWAANKDRFHNKRIAMFCTGGIRCEKSTNFLLGQGVNEVYHLKGGILKYLEDVPQDQSLWDGECYVFDQRVSVGHGLVPGAYDSCHACRRPLAPDDKLRPEYELGVQCHHCVDEYGPEDRARFRERMHQMTLAQKRGQKHLGG</sequence>
<keyword evidence="1" id="KW-0560">Oxidoreductase</keyword>
<evidence type="ECO:0000256" key="1">
    <source>
        <dbReference type="HAMAP-Rule" id="MF_00469"/>
    </source>
</evidence>
<comment type="function">
    <text evidence="1">Catalyzes oxygen-dependent 5-hydroxyuridine (ho5U) modification at position 34 in tRNAs.</text>
</comment>
<dbReference type="NCBIfam" id="NF001136">
    <property type="entry name" value="PRK00142.1-4"/>
    <property type="match status" value="1"/>
</dbReference>
<dbReference type="RefSeq" id="WP_215506371.1">
    <property type="nucleotide sequence ID" value="NZ_CP076361.1"/>
</dbReference>
<proteinExistence type="inferred from homology"/>
<organism evidence="3 4">
    <name type="scientific">Gemmobacter fulvus</name>
    <dbReference type="NCBI Taxonomy" id="2840474"/>
    <lineage>
        <taxon>Bacteria</taxon>
        <taxon>Pseudomonadati</taxon>
        <taxon>Pseudomonadota</taxon>
        <taxon>Alphaproteobacteria</taxon>
        <taxon>Rhodobacterales</taxon>
        <taxon>Paracoccaceae</taxon>
        <taxon>Gemmobacter</taxon>
    </lineage>
</organism>
<accession>A0A975PA07</accession>
<dbReference type="SMART" id="SM00450">
    <property type="entry name" value="RHOD"/>
    <property type="match status" value="1"/>
</dbReference>
<evidence type="ECO:0000313" key="3">
    <source>
        <dbReference type="EMBL" id="QWK91798.1"/>
    </source>
</evidence>
<dbReference type="CDD" id="cd01518">
    <property type="entry name" value="RHOD_YceA"/>
    <property type="match status" value="1"/>
</dbReference>
<dbReference type="PANTHER" id="PTHR43268:SF3">
    <property type="entry name" value="RHODANESE-LIKE DOMAIN-CONTAINING PROTEIN 7-RELATED"/>
    <property type="match status" value="1"/>
</dbReference>
<keyword evidence="1" id="KW-0819">tRNA processing</keyword>
<dbReference type="Gene3D" id="3.30.70.100">
    <property type="match status" value="1"/>
</dbReference>
<evidence type="ECO:0000259" key="2">
    <source>
        <dbReference type="PROSITE" id="PS50206"/>
    </source>
</evidence>
<feature type="domain" description="Rhodanese" evidence="2">
    <location>
        <begin position="121"/>
        <end position="215"/>
    </location>
</feature>
<name>A0A975PA07_9RHOB</name>
<protein>
    <recommendedName>
        <fullName evidence="1">tRNA uridine(34) hydroxylase</fullName>
        <ecNumber evidence="1">1.14.-.-</ecNumber>
    </recommendedName>
    <alternativeName>
        <fullName evidence="1">tRNA hydroxylation protein O</fullName>
    </alternativeName>
</protein>
<dbReference type="EMBL" id="CP076361">
    <property type="protein sequence ID" value="QWK91798.1"/>
    <property type="molecule type" value="Genomic_DNA"/>
</dbReference>
<dbReference type="PANTHER" id="PTHR43268">
    <property type="entry name" value="THIOSULFATE SULFURTRANSFERASE/RHODANESE-LIKE DOMAIN-CONTAINING PROTEIN 2"/>
    <property type="match status" value="1"/>
</dbReference>
<dbReference type="InterPro" id="IPR020936">
    <property type="entry name" value="TrhO"/>
</dbReference>
<dbReference type="Gene3D" id="3.40.250.10">
    <property type="entry name" value="Rhodanese-like domain"/>
    <property type="match status" value="1"/>
</dbReference>
<dbReference type="AlphaFoldDB" id="A0A975PA07"/>
<dbReference type="HAMAP" id="MF_00469">
    <property type="entry name" value="TrhO"/>
    <property type="match status" value="1"/>
</dbReference>
<dbReference type="PROSITE" id="PS50206">
    <property type="entry name" value="RHODANESE_3"/>
    <property type="match status" value="1"/>
</dbReference>